<feature type="region of interest" description="Disordered" evidence="5">
    <location>
        <begin position="1"/>
        <end position="23"/>
    </location>
</feature>
<evidence type="ECO:0000256" key="5">
    <source>
        <dbReference type="SAM" id="MobiDB-lite"/>
    </source>
</evidence>
<organism evidence="7 8">
    <name type="scientific">Saguinus oedipus</name>
    <name type="common">Cotton-top tamarin</name>
    <name type="synonym">Oedipomidas oedipus</name>
    <dbReference type="NCBI Taxonomy" id="9490"/>
    <lineage>
        <taxon>Eukaryota</taxon>
        <taxon>Metazoa</taxon>
        <taxon>Chordata</taxon>
        <taxon>Craniata</taxon>
        <taxon>Vertebrata</taxon>
        <taxon>Euteleostomi</taxon>
        <taxon>Mammalia</taxon>
        <taxon>Eutheria</taxon>
        <taxon>Euarchontoglires</taxon>
        <taxon>Primates</taxon>
        <taxon>Haplorrhini</taxon>
        <taxon>Platyrrhini</taxon>
        <taxon>Cebidae</taxon>
        <taxon>Callitrichinae</taxon>
        <taxon>Saguinus</taxon>
    </lineage>
</organism>
<evidence type="ECO:0000256" key="1">
    <source>
        <dbReference type="ARBA" id="ARBA00004123"/>
    </source>
</evidence>
<dbReference type="InterPro" id="IPR000061">
    <property type="entry name" value="Surp"/>
</dbReference>
<evidence type="ECO:0000259" key="6">
    <source>
        <dbReference type="PROSITE" id="PS50128"/>
    </source>
</evidence>
<evidence type="ECO:0000256" key="2">
    <source>
        <dbReference type="ARBA" id="ARBA00022664"/>
    </source>
</evidence>
<dbReference type="Gene3D" id="1.10.10.790">
    <property type="entry name" value="Surp module"/>
    <property type="match status" value="1"/>
</dbReference>
<sequence>MDNQDVAGKANRWFGVAPPKSGKMNMNILHQEEVIAQKKWEIEAKMEQKAKQNQVASPQPPHPGEITNTHNSSCISNKFANDGSFLQQFLKLQNTPTPSAGNRSLLISRQTDLGLASLPGRVKSYSHAKQLPVAHRPSVFQSPDEEEEEEDYEQWLEIKVSPPEGAESRKVLEKLTHVVAEGGPELEKVAMEDYKDNPAFAFLHNKNSREFLYYRKKVAKIRKEVTGSLSESFTPRG</sequence>
<proteinExistence type="predicted"/>
<reference evidence="7 8" key="1">
    <citation type="submission" date="2023-05" db="EMBL/GenBank/DDBJ databases">
        <title>B98-5 Cell Line De Novo Hybrid Assembly: An Optical Mapping Approach.</title>
        <authorList>
            <person name="Kananen K."/>
            <person name="Auerbach J.A."/>
            <person name="Kautto E."/>
            <person name="Blachly J.S."/>
        </authorList>
    </citation>
    <scope>NUCLEOTIDE SEQUENCE [LARGE SCALE GENOMIC DNA]</scope>
    <source>
        <strain evidence="7">B95-8</strain>
        <tissue evidence="7">Cell line</tissue>
    </source>
</reference>
<comment type="subcellular location">
    <subcellularLocation>
        <location evidence="1">Nucleus</location>
    </subcellularLocation>
</comment>
<dbReference type="SUPFAM" id="SSF109905">
    <property type="entry name" value="Surp module (SWAP domain)"/>
    <property type="match status" value="1"/>
</dbReference>
<dbReference type="SMART" id="SM00648">
    <property type="entry name" value="SWAP"/>
    <property type="match status" value="1"/>
</dbReference>
<feature type="domain" description="SURP motif" evidence="6">
    <location>
        <begin position="171"/>
        <end position="213"/>
    </location>
</feature>
<keyword evidence="3" id="KW-0508">mRNA splicing</keyword>
<gene>
    <name evidence="7" type="primary">SUGP1_8</name>
    <name evidence="7" type="ORF">P7K49_013136</name>
</gene>
<accession>A0ABQ9VFB1</accession>
<dbReference type="PANTHER" id="PTHR23340:SF3">
    <property type="entry name" value="SURP AND G-PATCH DOMAIN-CONTAINING PROTEIN 1"/>
    <property type="match status" value="1"/>
</dbReference>
<dbReference type="PANTHER" id="PTHR23340">
    <property type="entry name" value="ARGININE/SERINE RICH SPLICING FACTOR SF4/14"/>
    <property type="match status" value="1"/>
</dbReference>
<protein>
    <submittedName>
        <fullName evidence="7">SURP and G-patch domain-containing protein 1</fullName>
    </submittedName>
</protein>
<evidence type="ECO:0000313" key="7">
    <source>
        <dbReference type="EMBL" id="KAK2107971.1"/>
    </source>
</evidence>
<dbReference type="Pfam" id="PF01805">
    <property type="entry name" value="Surp"/>
    <property type="match status" value="1"/>
</dbReference>
<dbReference type="Proteomes" id="UP001266305">
    <property type="component" value="Unassembled WGS sequence"/>
</dbReference>
<keyword evidence="4" id="KW-0539">Nucleus</keyword>
<evidence type="ECO:0000256" key="3">
    <source>
        <dbReference type="ARBA" id="ARBA00023187"/>
    </source>
</evidence>
<dbReference type="PROSITE" id="PS50128">
    <property type="entry name" value="SURP"/>
    <property type="match status" value="1"/>
</dbReference>
<dbReference type="InterPro" id="IPR040169">
    <property type="entry name" value="SUGP1/2"/>
</dbReference>
<evidence type="ECO:0000313" key="8">
    <source>
        <dbReference type="Proteomes" id="UP001266305"/>
    </source>
</evidence>
<keyword evidence="8" id="KW-1185">Reference proteome</keyword>
<dbReference type="EMBL" id="JASSZA010000006">
    <property type="protein sequence ID" value="KAK2107971.1"/>
    <property type="molecule type" value="Genomic_DNA"/>
</dbReference>
<name>A0ABQ9VFB1_SAGOE</name>
<keyword evidence="2" id="KW-0507">mRNA processing</keyword>
<dbReference type="InterPro" id="IPR035967">
    <property type="entry name" value="SWAP/Surp_sf"/>
</dbReference>
<evidence type="ECO:0000256" key="4">
    <source>
        <dbReference type="ARBA" id="ARBA00023242"/>
    </source>
</evidence>
<feature type="region of interest" description="Disordered" evidence="5">
    <location>
        <begin position="46"/>
        <end position="74"/>
    </location>
</feature>
<comment type="caution">
    <text evidence="7">The sequence shown here is derived from an EMBL/GenBank/DDBJ whole genome shotgun (WGS) entry which is preliminary data.</text>
</comment>